<sequence>MSPLRTAVVGYGLAGSVFHAPLISAEQGMSLDTIVTSNAERAAHARARYRGVCIVPTVDELLADASAIDLVVIATPTPDHAAIAARTIEHRIATVVDKPLAVHAVDAERLIEAAAAAGVFLTVFQNRRWDGDFLTVTRLLSEGTLGDIYRFESRFEWLNPRPRPAWKTGTSGLDGGGVAYDLGAHLIDQALQLFGPPTEVYGELLTHSPGAVNDDDSFIAIHHESGVRSHLWMSSHVAQRGPRFRVLGSASAYTKWGLDQQESQLASGMDPSDARFGVSAPETWGVLGPDGDTSPVPTERGRYTEFYAGVVAAITGGGTSVDPRDAVAGVRMIEHLHAQ</sequence>
<feature type="domain" description="GFO/IDH/MocA-like oxidoreductase" evidence="5">
    <location>
        <begin position="133"/>
        <end position="250"/>
    </location>
</feature>
<dbReference type="PANTHER" id="PTHR43708">
    <property type="entry name" value="CONSERVED EXPRESSED OXIDOREDUCTASE (EUROFUNG)"/>
    <property type="match status" value="1"/>
</dbReference>
<evidence type="ECO:0000259" key="5">
    <source>
        <dbReference type="Pfam" id="PF22725"/>
    </source>
</evidence>
<keyword evidence="2" id="KW-0560">Oxidoreductase</keyword>
<dbReference type="GO" id="GO:0000166">
    <property type="term" value="F:nucleotide binding"/>
    <property type="evidence" value="ECO:0007669"/>
    <property type="project" value="InterPro"/>
</dbReference>
<dbReference type="Gene3D" id="3.30.360.10">
    <property type="entry name" value="Dihydrodipicolinate Reductase, domain 2"/>
    <property type="match status" value="1"/>
</dbReference>
<dbReference type="Pfam" id="PF22725">
    <property type="entry name" value="GFO_IDH_MocA_C3"/>
    <property type="match status" value="1"/>
</dbReference>
<comment type="similarity">
    <text evidence="1">Belongs to the Gfo/Idh/MocA family.</text>
</comment>
<evidence type="ECO:0000313" key="6">
    <source>
        <dbReference type="EMBL" id="PDQ34371.1"/>
    </source>
</evidence>
<evidence type="ECO:0000313" key="7">
    <source>
        <dbReference type="Proteomes" id="UP000219994"/>
    </source>
</evidence>
<evidence type="ECO:0000256" key="2">
    <source>
        <dbReference type="ARBA" id="ARBA00023002"/>
    </source>
</evidence>
<keyword evidence="3" id="KW-0520">NAD</keyword>
<evidence type="ECO:0000259" key="4">
    <source>
        <dbReference type="Pfam" id="PF01408"/>
    </source>
</evidence>
<dbReference type="InterPro" id="IPR036291">
    <property type="entry name" value="NAD(P)-bd_dom_sf"/>
</dbReference>
<dbReference type="EMBL" id="NAEP01000056">
    <property type="protein sequence ID" value="PDQ34371.1"/>
    <property type="molecule type" value="Genomic_DNA"/>
</dbReference>
<organism evidence="6 7">
    <name type="scientific">Candidatus Lumbricidiphila eiseniae</name>
    <dbReference type="NCBI Taxonomy" id="1969409"/>
    <lineage>
        <taxon>Bacteria</taxon>
        <taxon>Bacillati</taxon>
        <taxon>Actinomycetota</taxon>
        <taxon>Actinomycetes</taxon>
        <taxon>Micrococcales</taxon>
        <taxon>Microbacteriaceae</taxon>
        <taxon>Candidatus Lumbricidiphila</taxon>
    </lineage>
</organism>
<dbReference type="PANTHER" id="PTHR43708:SF5">
    <property type="entry name" value="CONSERVED EXPRESSED OXIDOREDUCTASE (EUROFUNG)-RELATED"/>
    <property type="match status" value="1"/>
</dbReference>
<dbReference type="InterPro" id="IPR055170">
    <property type="entry name" value="GFO_IDH_MocA-like_dom"/>
</dbReference>
<dbReference type="SUPFAM" id="SSF51735">
    <property type="entry name" value="NAD(P)-binding Rossmann-fold domains"/>
    <property type="match status" value="1"/>
</dbReference>
<dbReference type="SUPFAM" id="SSF55347">
    <property type="entry name" value="Glyceraldehyde-3-phosphate dehydrogenase-like, C-terminal domain"/>
    <property type="match status" value="1"/>
</dbReference>
<feature type="domain" description="Gfo/Idh/MocA-like oxidoreductase N-terminal" evidence="4">
    <location>
        <begin position="4"/>
        <end position="123"/>
    </location>
</feature>
<comment type="caution">
    <text evidence="6">The sequence shown here is derived from an EMBL/GenBank/DDBJ whole genome shotgun (WGS) entry which is preliminary data.</text>
</comment>
<protein>
    <submittedName>
        <fullName evidence="6">Oxidoreductase</fullName>
    </submittedName>
</protein>
<dbReference type="InterPro" id="IPR051317">
    <property type="entry name" value="Gfo/Idh/MocA_oxidoreduct"/>
</dbReference>
<reference evidence="7" key="1">
    <citation type="submission" date="2017-03" db="EMBL/GenBank/DDBJ databases">
        <authorList>
            <person name="Lund M.B."/>
        </authorList>
    </citation>
    <scope>NUCLEOTIDE SEQUENCE [LARGE SCALE GENOMIC DNA]</scope>
</reference>
<dbReference type="InterPro" id="IPR000683">
    <property type="entry name" value="Gfo/Idh/MocA-like_OxRdtase_N"/>
</dbReference>
<evidence type="ECO:0000256" key="3">
    <source>
        <dbReference type="ARBA" id="ARBA00023027"/>
    </source>
</evidence>
<name>A0A2A6FP38_9MICO</name>
<evidence type="ECO:0000256" key="1">
    <source>
        <dbReference type="ARBA" id="ARBA00010928"/>
    </source>
</evidence>
<dbReference type="GO" id="GO:0016491">
    <property type="term" value="F:oxidoreductase activity"/>
    <property type="evidence" value="ECO:0007669"/>
    <property type="project" value="UniProtKB-KW"/>
</dbReference>
<dbReference type="Proteomes" id="UP000219994">
    <property type="component" value="Unassembled WGS sequence"/>
</dbReference>
<dbReference type="Gene3D" id="3.40.50.720">
    <property type="entry name" value="NAD(P)-binding Rossmann-like Domain"/>
    <property type="match status" value="1"/>
</dbReference>
<accession>A0A2A6FP38</accession>
<dbReference type="AlphaFoldDB" id="A0A2A6FP38"/>
<dbReference type="Pfam" id="PF01408">
    <property type="entry name" value="GFO_IDH_MocA"/>
    <property type="match status" value="1"/>
</dbReference>
<proteinExistence type="inferred from homology"/>
<gene>
    <name evidence="6" type="ORF">B5766_12070</name>
</gene>